<dbReference type="RefSeq" id="WP_166009436.1">
    <property type="nucleotide sequence ID" value="NZ_CP049801.1"/>
</dbReference>
<gene>
    <name evidence="1" type="ORF">G8E00_09650</name>
</gene>
<evidence type="ECO:0008006" key="3">
    <source>
        <dbReference type="Google" id="ProtNLM"/>
    </source>
</evidence>
<proteinExistence type="predicted"/>
<dbReference type="Gene3D" id="3.30.470.20">
    <property type="entry name" value="ATP-grasp fold, B domain"/>
    <property type="match status" value="1"/>
</dbReference>
<reference evidence="1 2" key="1">
    <citation type="submission" date="2020-03" db="EMBL/GenBank/DDBJ databases">
        <authorList>
            <person name="Zhu W."/>
        </authorList>
    </citation>
    <scope>NUCLEOTIDE SEQUENCE [LARGE SCALE GENOMIC DNA]</scope>
    <source>
        <strain evidence="1 2">323-1</strain>
    </source>
</reference>
<sequence>MSLLIVGGDRDYNLLALVDAARLLQQPCQPFLIPAKSSPEFSWSFEDSRHLPSGLNLSEKPQAAFIRQDVFHYFEDARNEVTNRANAWYVALKGWILSQKDIRTFNRDIHQMASYKPTALFLAQQLGLNIPRTSISNSMNLLQSLDALQHIAKPVNGGGHCISLDQAISEIKLDFLPAPAIIQNKLISPEYRIFIIGDYEFTFLVDSPSLDYRELQDAKLALVNNPHHEVGLLRQLMQQMRMNFGAADFKTDPTTGELVFLELNTSPMFALFDQISQGKLCQAMVQHLLTVSDA</sequence>
<evidence type="ECO:0000313" key="1">
    <source>
        <dbReference type="EMBL" id="QIO06202.1"/>
    </source>
</evidence>
<protein>
    <recommendedName>
        <fullName evidence="3">ATP-grasp domain-containing protein</fullName>
    </recommendedName>
</protein>
<evidence type="ECO:0000313" key="2">
    <source>
        <dbReference type="Proteomes" id="UP000502297"/>
    </source>
</evidence>
<dbReference type="EMBL" id="CP049801">
    <property type="protein sequence ID" value="QIO06202.1"/>
    <property type="molecule type" value="Genomic_DNA"/>
</dbReference>
<dbReference type="KEGG" id="asha:G8E00_09650"/>
<keyword evidence="2" id="KW-1185">Reference proteome</keyword>
<accession>A0A6G8RW81</accession>
<name>A0A6G8RW81_9GAMM</name>
<dbReference type="Proteomes" id="UP000502297">
    <property type="component" value="Chromosome"/>
</dbReference>
<dbReference type="SUPFAM" id="SSF56059">
    <property type="entry name" value="Glutathione synthetase ATP-binding domain-like"/>
    <property type="match status" value="1"/>
</dbReference>
<dbReference type="AlphaFoldDB" id="A0A6G8RW81"/>
<organism evidence="1 2">
    <name type="scientific">Acinetobacter shaoyimingii</name>
    <dbReference type="NCBI Taxonomy" id="2715164"/>
    <lineage>
        <taxon>Bacteria</taxon>
        <taxon>Pseudomonadati</taxon>
        <taxon>Pseudomonadota</taxon>
        <taxon>Gammaproteobacteria</taxon>
        <taxon>Moraxellales</taxon>
        <taxon>Moraxellaceae</taxon>
        <taxon>Acinetobacter</taxon>
    </lineage>
</organism>